<protein>
    <submittedName>
        <fullName evidence="2">Uncharacterized protein</fullName>
    </submittedName>
</protein>
<accession>A0ABZ2L3F2</accession>
<feature type="chain" id="PRO_5047000034" evidence="1">
    <location>
        <begin position="24"/>
        <end position="222"/>
    </location>
</feature>
<organism evidence="2 3">
    <name type="scientific">Pendulispora rubella</name>
    <dbReference type="NCBI Taxonomy" id="2741070"/>
    <lineage>
        <taxon>Bacteria</taxon>
        <taxon>Pseudomonadati</taxon>
        <taxon>Myxococcota</taxon>
        <taxon>Myxococcia</taxon>
        <taxon>Myxococcales</taxon>
        <taxon>Sorangiineae</taxon>
        <taxon>Pendulisporaceae</taxon>
        <taxon>Pendulispora</taxon>
    </lineage>
</organism>
<dbReference type="Proteomes" id="UP001374803">
    <property type="component" value="Chromosome"/>
</dbReference>
<evidence type="ECO:0000313" key="3">
    <source>
        <dbReference type="Proteomes" id="UP001374803"/>
    </source>
</evidence>
<keyword evidence="3" id="KW-1185">Reference proteome</keyword>
<name>A0ABZ2L3F2_9BACT</name>
<dbReference type="EMBL" id="CP089983">
    <property type="protein sequence ID" value="WXB05449.1"/>
    <property type="molecule type" value="Genomic_DNA"/>
</dbReference>
<proteinExistence type="predicted"/>
<dbReference type="RefSeq" id="WP_394835094.1">
    <property type="nucleotide sequence ID" value="NZ_CP089929.1"/>
</dbReference>
<keyword evidence="1" id="KW-0732">Signal</keyword>
<evidence type="ECO:0000256" key="1">
    <source>
        <dbReference type="SAM" id="SignalP"/>
    </source>
</evidence>
<sequence length="222" mass="23291">MRFLIVPIAFVSLSLLTPGRASAADPVFPGAHHGSVGVATGVPFVGMGELAYAPTEGFAIGAIVGITPFVFGAGLRPRVGLPLDASGTRVSLVTPLLYYPTGEGFFGSGPPWFLAQPGLRLERRFGESFYAQVGAGAIAALGLPSRDERGEMVVTYNNRRVVERDTPWGIWNTVGAGGAISVFDRTTVFADAMLILRGVRPAGSEWIGGPPFAFTLGVVRAL</sequence>
<evidence type="ECO:0000313" key="2">
    <source>
        <dbReference type="EMBL" id="WXB05449.1"/>
    </source>
</evidence>
<gene>
    <name evidence="2" type="ORF">LVJ94_52210</name>
</gene>
<reference evidence="2" key="1">
    <citation type="submission" date="2021-12" db="EMBL/GenBank/DDBJ databases">
        <title>Discovery of the Pendulisporaceae a myxobacterial family with distinct sporulation behavior and unique specialized metabolism.</title>
        <authorList>
            <person name="Garcia R."/>
            <person name="Popoff A."/>
            <person name="Bader C.D."/>
            <person name="Loehr J."/>
            <person name="Walesch S."/>
            <person name="Walt C."/>
            <person name="Boldt J."/>
            <person name="Bunk B."/>
            <person name="Haeckl F.J.F.P.J."/>
            <person name="Gunesch A.P."/>
            <person name="Birkelbach J."/>
            <person name="Nuebel U."/>
            <person name="Pietschmann T."/>
            <person name="Bach T."/>
            <person name="Mueller R."/>
        </authorList>
    </citation>
    <scope>NUCLEOTIDE SEQUENCE</scope>
    <source>
        <strain evidence="2">MSr11367</strain>
    </source>
</reference>
<feature type="signal peptide" evidence="1">
    <location>
        <begin position="1"/>
        <end position="23"/>
    </location>
</feature>